<evidence type="ECO:0000313" key="2">
    <source>
        <dbReference type="Proteomes" id="UP000789901"/>
    </source>
</evidence>
<dbReference type="InterPro" id="IPR010982">
    <property type="entry name" value="Lambda_DNA-bd_dom_sf"/>
</dbReference>
<organism evidence="1 2">
    <name type="scientific">Gigaspora margarita</name>
    <dbReference type="NCBI Taxonomy" id="4874"/>
    <lineage>
        <taxon>Eukaryota</taxon>
        <taxon>Fungi</taxon>
        <taxon>Fungi incertae sedis</taxon>
        <taxon>Mucoromycota</taxon>
        <taxon>Glomeromycotina</taxon>
        <taxon>Glomeromycetes</taxon>
        <taxon>Diversisporales</taxon>
        <taxon>Gigasporaceae</taxon>
        <taxon>Gigaspora</taxon>
    </lineage>
</organism>
<proteinExistence type="predicted"/>
<dbReference type="Proteomes" id="UP000789901">
    <property type="component" value="Unassembled WGS sequence"/>
</dbReference>
<accession>A0ABM8W014</accession>
<sequence>MKRKNNISFFPPEERLAKIREKMLEPNYPRVNRSLPKNATSLEKSKYFLCKKVLVYKQENKLPVEKLAKKINLTVPEVEDILFSRIDKFTLDRLVSYVGNLFSFHLDIHEDLPKNARNSAKVKNPVLFASKTANNRSKKYLK</sequence>
<reference evidence="1 2" key="1">
    <citation type="submission" date="2021-06" db="EMBL/GenBank/DDBJ databases">
        <authorList>
            <person name="Kallberg Y."/>
            <person name="Tangrot J."/>
            <person name="Rosling A."/>
        </authorList>
    </citation>
    <scope>NUCLEOTIDE SEQUENCE [LARGE SCALE GENOMIC DNA]</scope>
    <source>
        <strain evidence="1 2">120-4 pot B 10/14</strain>
    </source>
</reference>
<dbReference type="Gene3D" id="1.10.260.40">
    <property type="entry name" value="lambda repressor-like DNA-binding domains"/>
    <property type="match status" value="1"/>
</dbReference>
<keyword evidence="2" id="KW-1185">Reference proteome</keyword>
<name>A0ABM8W014_GIGMA</name>
<dbReference type="EMBL" id="CAJVQB010000449">
    <property type="protein sequence ID" value="CAG8489969.1"/>
    <property type="molecule type" value="Genomic_DNA"/>
</dbReference>
<evidence type="ECO:0000313" key="1">
    <source>
        <dbReference type="EMBL" id="CAG8489969.1"/>
    </source>
</evidence>
<protein>
    <submittedName>
        <fullName evidence="1">13551_t:CDS:1</fullName>
    </submittedName>
</protein>
<gene>
    <name evidence="1" type="ORF">GMARGA_LOCUS1672</name>
</gene>
<comment type="caution">
    <text evidence="1">The sequence shown here is derived from an EMBL/GenBank/DDBJ whole genome shotgun (WGS) entry which is preliminary data.</text>
</comment>